<dbReference type="GO" id="GO:0005886">
    <property type="term" value="C:plasma membrane"/>
    <property type="evidence" value="ECO:0007669"/>
    <property type="project" value="UniProtKB-SubCell"/>
</dbReference>
<dbReference type="GO" id="GO:0001653">
    <property type="term" value="F:peptide receptor activity"/>
    <property type="evidence" value="ECO:0007669"/>
    <property type="project" value="TreeGrafter"/>
</dbReference>
<dbReference type="InterPro" id="IPR018297">
    <property type="entry name" value="A/G_cyclase_CS"/>
</dbReference>
<dbReference type="PROSITE" id="PS00452">
    <property type="entry name" value="GUANYLATE_CYCLASE_1"/>
    <property type="match status" value="1"/>
</dbReference>
<dbReference type="Proteomes" id="UP001211065">
    <property type="component" value="Unassembled WGS sequence"/>
</dbReference>
<evidence type="ECO:0000256" key="3">
    <source>
        <dbReference type="ARBA" id="ARBA00022475"/>
    </source>
</evidence>
<evidence type="ECO:0000313" key="14">
    <source>
        <dbReference type="Proteomes" id="UP001211065"/>
    </source>
</evidence>
<dbReference type="Pfam" id="PF00211">
    <property type="entry name" value="Guanylate_cyc"/>
    <property type="match status" value="1"/>
</dbReference>
<keyword evidence="14" id="KW-1185">Reference proteome</keyword>
<keyword evidence="3" id="KW-1003">Cell membrane</keyword>
<organism evidence="13 14">
    <name type="scientific">Clydaea vesicula</name>
    <dbReference type="NCBI Taxonomy" id="447962"/>
    <lineage>
        <taxon>Eukaryota</taxon>
        <taxon>Fungi</taxon>
        <taxon>Fungi incertae sedis</taxon>
        <taxon>Chytridiomycota</taxon>
        <taxon>Chytridiomycota incertae sedis</taxon>
        <taxon>Chytridiomycetes</taxon>
        <taxon>Lobulomycetales</taxon>
        <taxon>Lobulomycetaceae</taxon>
        <taxon>Clydaea</taxon>
    </lineage>
</organism>
<reference evidence="13" key="1">
    <citation type="submission" date="2020-05" db="EMBL/GenBank/DDBJ databases">
        <title>Phylogenomic resolution of chytrid fungi.</title>
        <authorList>
            <person name="Stajich J.E."/>
            <person name="Amses K."/>
            <person name="Simmons R."/>
            <person name="Seto K."/>
            <person name="Myers J."/>
            <person name="Bonds A."/>
            <person name="Quandt C.A."/>
            <person name="Barry K."/>
            <person name="Liu P."/>
            <person name="Grigoriev I."/>
            <person name="Longcore J.E."/>
            <person name="James T.Y."/>
        </authorList>
    </citation>
    <scope>NUCLEOTIDE SEQUENCE</scope>
    <source>
        <strain evidence="13">JEL0476</strain>
    </source>
</reference>
<evidence type="ECO:0000256" key="2">
    <source>
        <dbReference type="ARBA" id="ARBA00004236"/>
    </source>
</evidence>
<keyword evidence="7" id="KW-1133">Transmembrane helix</keyword>
<comment type="caution">
    <text evidence="13">The sequence shown here is derived from an EMBL/GenBank/DDBJ whole genome shotgun (WGS) entry which is preliminary data.</text>
</comment>
<keyword evidence="9" id="KW-0325">Glycoprotein</keyword>
<evidence type="ECO:0000256" key="5">
    <source>
        <dbReference type="ARBA" id="ARBA00022729"/>
    </source>
</evidence>
<protein>
    <submittedName>
        <fullName evidence="13">Retinal guanylyl cyclase 2</fullName>
    </submittedName>
</protein>
<gene>
    <name evidence="13" type="primary">GUCY2F</name>
    <name evidence="13" type="ORF">HK099_003286</name>
</gene>
<sequence>MKALIDNLAVARKKSKNLLGQMLPSEVADRIMAGEITKPVSFECATVFFSNIVGFSDIAAEANSIDIVNLLNDLYKYFDTIIDNHDVYKVETVGSQYMVVSGIPKRNGENHVSEIADMALTLMSGIYSTFKVRNLDIKVELRIGIHSGPTVAGVVGTKAPRYCLFGDTVNTAARMESSGSAMRIQVSEPTYELLRKTGQYNFEIRGKIPVKGKGHMTTYWLTGKTGFISPLPKLEDFPLAN</sequence>
<dbReference type="GO" id="GO:0035556">
    <property type="term" value="P:intracellular signal transduction"/>
    <property type="evidence" value="ECO:0007669"/>
    <property type="project" value="InterPro"/>
</dbReference>
<dbReference type="PANTHER" id="PTHR11920">
    <property type="entry name" value="GUANYLYL CYCLASE"/>
    <property type="match status" value="1"/>
</dbReference>
<comment type="subcellular location">
    <subcellularLocation>
        <location evidence="2">Cell membrane</location>
    </subcellularLocation>
    <subcellularLocation>
        <location evidence="1">Membrane</location>
        <topology evidence="1">Single-pass membrane protein</topology>
    </subcellularLocation>
</comment>
<feature type="domain" description="Guanylate cyclase" evidence="12">
    <location>
        <begin position="46"/>
        <end position="176"/>
    </location>
</feature>
<dbReference type="GO" id="GO:0000166">
    <property type="term" value="F:nucleotide binding"/>
    <property type="evidence" value="ECO:0007669"/>
    <property type="project" value="UniProtKB-KW"/>
</dbReference>
<dbReference type="EMBL" id="JADGJW010002179">
    <property type="protein sequence ID" value="KAJ3199143.1"/>
    <property type="molecule type" value="Genomic_DNA"/>
</dbReference>
<dbReference type="CDD" id="cd07302">
    <property type="entry name" value="CHD"/>
    <property type="match status" value="1"/>
</dbReference>
<keyword evidence="5" id="KW-0732">Signal</keyword>
<evidence type="ECO:0000313" key="13">
    <source>
        <dbReference type="EMBL" id="KAJ3199143.1"/>
    </source>
</evidence>
<dbReference type="Gene3D" id="3.30.70.1230">
    <property type="entry name" value="Nucleotide cyclase"/>
    <property type="match status" value="1"/>
</dbReference>
<keyword evidence="10 11" id="KW-0456">Lyase</keyword>
<proteinExistence type="inferred from homology"/>
<evidence type="ECO:0000256" key="6">
    <source>
        <dbReference type="ARBA" id="ARBA00022741"/>
    </source>
</evidence>
<keyword evidence="8" id="KW-0472">Membrane</keyword>
<dbReference type="AlphaFoldDB" id="A0AAD5XWA6"/>
<dbReference type="GO" id="GO:0004016">
    <property type="term" value="F:adenylate cyclase activity"/>
    <property type="evidence" value="ECO:0007669"/>
    <property type="project" value="TreeGrafter"/>
</dbReference>
<keyword evidence="4" id="KW-0812">Transmembrane</keyword>
<dbReference type="PANTHER" id="PTHR11920:SF335">
    <property type="entry name" value="GUANYLATE CYCLASE"/>
    <property type="match status" value="1"/>
</dbReference>
<name>A0AAD5XWA6_9FUNG</name>
<dbReference type="InterPro" id="IPR029787">
    <property type="entry name" value="Nucleotide_cyclase"/>
</dbReference>
<dbReference type="SMART" id="SM00044">
    <property type="entry name" value="CYCc"/>
    <property type="match status" value="1"/>
</dbReference>
<evidence type="ECO:0000256" key="9">
    <source>
        <dbReference type="ARBA" id="ARBA00023180"/>
    </source>
</evidence>
<dbReference type="InterPro" id="IPR001054">
    <property type="entry name" value="A/G_cyclase"/>
</dbReference>
<dbReference type="InterPro" id="IPR050401">
    <property type="entry name" value="Cyclic_nucleotide_synthase"/>
</dbReference>
<dbReference type="PROSITE" id="PS50125">
    <property type="entry name" value="GUANYLATE_CYCLASE_2"/>
    <property type="match status" value="1"/>
</dbReference>
<evidence type="ECO:0000256" key="7">
    <source>
        <dbReference type="ARBA" id="ARBA00022989"/>
    </source>
</evidence>
<evidence type="ECO:0000259" key="12">
    <source>
        <dbReference type="PROSITE" id="PS50125"/>
    </source>
</evidence>
<accession>A0AAD5XWA6</accession>
<comment type="similarity">
    <text evidence="11">Belongs to the adenylyl cyclase class-4/guanylyl cyclase family.</text>
</comment>
<evidence type="ECO:0000256" key="11">
    <source>
        <dbReference type="RuleBase" id="RU000405"/>
    </source>
</evidence>
<keyword evidence="6" id="KW-0547">Nucleotide-binding</keyword>
<evidence type="ECO:0000256" key="4">
    <source>
        <dbReference type="ARBA" id="ARBA00022692"/>
    </source>
</evidence>
<dbReference type="GO" id="GO:0007168">
    <property type="term" value="P:receptor guanylyl cyclase signaling pathway"/>
    <property type="evidence" value="ECO:0007669"/>
    <property type="project" value="TreeGrafter"/>
</dbReference>
<dbReference type="FunFam" id="3.30.70.1230:FF:000050">
    <property type="entry name" value="Guanylate cyclase"/>
    <property type="match status" value="1"/>
</dbReference>
<dbReference type="SUPFAM" id="SSF55073">
    <property type="entry name" value="Nucleotide cyclase"/>
    <property type="match status" value="1"/>
</dbReference>
<evidence type="ECO:0000256" key="10">
    <source>
        <dbReference type="ARBA" id="ARBA00023239"/>
    </source>
</evidence>
<dbReference type="GO" id="GO:0004383">
    <property type="term" value="F:guanylate cyclase activity"/>
    <property type="evidence" value="ECO:0007669"/>
    <property type="project" value="TreeGrafter"/>
</dbReference>
<evidence type="ECO:0000256" key="1">
    <source>
        <dbReference type="ARBA" id="ARBA00004167"/>
    </source>
</evidence>
<evidence type="ECO:0000256" key="8">
    <source>
        <dbReference type="ARBA" id="ARBA00023136"/>
    </source>
</evidence>